<name>A0A7W8JRB5_9DEIO</name>
<organism evidence="1 2">
    <name type="scientific">Deinococcus humi</name>
    <dbReference type="NCBI Taxonomy" id="662880"/>
    <lineage>
        <taxon>Bacteria</taxon>
        <taxon>Thermotogati</taxon>
        <taxon>Deinococcota</taxon>
        <taxon>Deinococci</taxon>
        <taxon>Deinococcales</taxon>
        <taxon>Deinococcaceae</taxon>
        <taxon>Deinococcus</taxon>
    </lineage>
</organism>
<dbReference type="AlphaFoldDB" id="A0A7W8JRB5"/>
<keyword evidence="2" id="KW-1185">Reference proteome</keyword>
<reference evidence="1 2" key="1">
    <citation type="submission" date="2020-08" db="EMBL/GenBank/DDBJ databases">
        <title>Genomic Encyclopedia of Type Strains, Phase IV (KMG-IV): sequencing the most valuable type-strain genomes for metagenomic binning, comparative biology and taxonomic classification.</title>
        <authorList>
            <person name="Goeker M."/>
        </authorList>
    </citation>
    <scope>NUCLEOTIDE SEQUENCE [LARGE SCALE GENOMIC DNA]</scope>
    <source>
        <strain evidence="1 2">DSM 27939</strain>
    </source>
</reference>
<evidence type="ECO:0000313" key="2">
    <source>
        <dbReference type="Proteomes" id="UP000552709"/>
    </source>
</evidence>
<dbReference type="RefSeq" id="WP_184127507.1">
    <property type="nucleotide sequence ID" value="NZ_JACHFL010000001.1"/>
</dbReference>
<evidence type="ECO:0000313" key="1">
    <source>
        <dbReference type="EMBL" id="MBB5361433.1"/>
    </source>
</evidence>
<sequence>MTAPDQPREQDPHLERGRKLLHLYRRGVGGERTNAGRLLLAHLKTHDLTLYDLDASLPVSQELSALDRWRESAALLARIGQPEQDDVLTRLVDATDLTEDELARLLKAVDTEKLVDVRADGWAYTHGGNPDDYRQAARQVTPAVLLAGRGSLADRLLAATLHRHHLLTHPERIIRASDELQKRVLLGLIFGLTGHRAETTTEGVRAHLNVDQLARVRALLAGHGERLKAEALRRAGDLAEELAAEVGRRG</sequence>
<dbReference type="Proteomes" id="UP000552709">
    <property type="component" value="Unassembled WGS sequence"/>
</dbReference>
<gene>
    <name evidence="1" type="ORF">HNQ08_000504</name>
</gene>
<comment type="caution">
    <text evidence="1">The sequence shown here is derived from an EMBL/GenBank/DDBJ whole genome shotgun (WGS) entry which is preliminary data.</text>
</comment>
<proteinExistence type="predicted"/>
<protein>
    <submittedName>
        <fullName evidence="1">Uncharacterized protein</fullName>
    </submittedName>
</protein>
<dbReference type="EMBL" id="JACHFL010000001">
    <property type="protein sequence ID" value="MBB5361433.1"/>
    <property type="molecule type" value="Genomic_DNA"/>
</dbReference>
<accession>A0A7W8JRB5</accession>